<sequence length="288" mass="31806">MDNISSAVKYGPGFMGLIISLWLYGITFGQYVFYLCTFPLDKKALKFLVLIVFLLDSGHSYSLSAYYWLQLISWRASPASALFVPWELMMGMVFAYCVALIVQSFYAHRVWIISGHNKFLAGAVFVMAIAQFALGMTCVADTIRERTAVSLANSVLTVGSASAISIICDLIITGSIFFYLHPRRAGVKRLGSPIPDLVNVSVNMGAFTCLVSLVVFLMYFIHQDPYLVGAATPIMCKSYSNSFLAVLNARKLIRDRQEARVFSTFNLTTIDISHPPSATVASSHNQQA</sequence>
<reference evidence="1" key="1">
    <citation type="journal article" date="2021" name="New Phytol.">
        <title>Evolutionary innovations through gain and loss of genes in the ectomycorrhizal Boletales.</title>
        <authorList>
            <person name="Wu G."/>
            <person name="Miyauchi S."/>
            <person name="Morin E."/>
            <person name="Kuo A."/>
            <person name="Drula E."/>
            <person name="Varga T."/>
            <person name="Kohler A."/>
            <person name="Feng B."/>
            <person name="Cao Y."/>
            <person name="Lipzen A."/>
            <person name="Daum C."/>
            <person name="Hundley H."/>
            <person name="Pangilinan J."/>
            <person name="Johnson J."/>
            <person name="Barry K."/>
            <person name="LaButti K."/>
            <person name="Ng V."/>
            <person name="Ahrendt S."/>
            <person name="Min B."/>
            <person name="Choi I.G."/>
            <person name="Park H."/>
            <person name="Plett J.M."/>
            <person name="Magnuson J."/>
            <person name="Spatafora J.W."/>
            <person name="Nagy L.G."/>
            <person name="Henrissat B."/>
            <person name="Grigoriev I.V."/>
            <person name="Yang Z.L."/>
            <person name="Xu J."/>
            <person name="Martin F.M."/>
        </authorList>
    </citation>
    <scope>NUCLEOTIDE SEQUENCE</scope>
    <source>
        <strain evidence="1">KUC20120723A-06</strain>
    </source>
</reference>
<keyword evidence="2" id="KW-1185">Reference proteome</keyword>
<gene>
    <name evidence="1" type="ORF">BV22DRAFT_1030864</name>
</gene>
<dbReference type="Proteomes" id="UP000790709">
    <property type="component" value="Unassembled WGS sequence"/>
</dbReference>
<dbReference type="EMBL" id="MU266354">
    <property type="protein sequence ID" value="KAH7928377.1"/>
    <property type="molecule type" value="Genomic_DNA"/>
</dbReference>
<organism evidence="1 2">
    <name type="scientific">Leucogyrophana mollusca</name>
    <dbReference type="NCBI Taxonomy" id="85980"/>
    <lineage>
        <taxon>Eukaryota</taxon>
        <taxon>Fungi</taxon>
        <taxon>Dikarya</taxon>
        <taxon>Basidiomycota</taxon>
        <taxon>Agaricomycotina</taxon>
        <taxon>Agaricomycetes</taxon>
        <taxon>Agaricomycetidae</taxon>
        <taxon>Boletales</taxon>
        <taxon>Boletales incertae sedis</taxon>
        <taxon>Leucogyrophana</taxon>
    </lineage>
</organism>
<protein>
    <submittedName>
        <fullName evidence="1">Uncharacterized protein</fullName>
    </submittedName>
</protein>
<evidence type="ECO:0000313" key="2">
    <source>
        <dbReference type="Proteomes" id="UP000790709"/>
    </source>
</evidence>
<comment type="caution">
    <text evidence="1">The sequence shown here is derived from an EMBL/GenBank/DDBJ whole genome shotgun (WGS) entry which is preliminary data.</text>
</comment>
<evidence type="ECO:0000313" key="1">
    <source>
        <dbReference type="EMBL" id="KAH7928377.1"/>
    </source>
</evidence>
<accession>A0ACB8BSH8</accession>
<proteinExistence type="predicted"/>
<name>A0ACB8BSH8_9AGAM</name>